<evidence type="ECO:0000313" key="3">
    <source>
        <dbReference type="EMBL" id="KKO12703.1"/>
    </source>
</evidence>
<dbReference type="PROSITE" id="PS51318">
    <property type="entry name" value="TAT"/>
    <property type="match status" value="1"/>
</dbReference>
<evidence type="ECO:0008006" key="4">
    <source>
        <dbReference type="Google" id="ProtNLM"/>
    </source>
</evidence>
<evidence type="ECO:0000256" key="2">
    <source>
        <dbReference type="ARBA" id="ARBA00022801"/>
    </source>
</evidence>
<accession>A0A0F9WJG5</accession>
<dbReference type="PRINTS" id="PR00116">
    <property type="entry name" value="ARGINASE"/>
</dbReference>
<reference evidence="3" key="1">
    <citation type="journal article" date="2015" name="Nature">
        <title>Complex archaea that bridge the gap between prokaryotes and eukaryotes.</title>
        <authorList>
            <person name="Spang A."/>
            <person name="Saw J.H."/>
            <person name="Jorgensen S.L."/>
            <person name="Zaremba-Niedzwiedzka K."/>
            <person name="Martijn J."/>
            <person name="Lind A.E."/>
            <person name="van Eijk R."/>
            <person name="Schleper C."/>
            <person name="Guy L."/>
            <person name="Ettema T.J."/>
        </authorList>
    </citation>
    <scope>NUCLEOTIDE SEQUENCE</scope>
</reference>
<dbReference type="PANTHER" id="PTHR11358">
    <property type="entry name" value="ARGINASE/AGMATINASE"/>
    <property type="match status" value="1"/>
</dbReference>
<evidence type="ECO:0000256" key="1">
    <source>
        <dbReference type="ARBA" id="ARBA00022723"/>
    </source>
</evidence>
<dbReference type="GO" id="GO:0033389">
    <property type="term" value="P:putrescine biosynthetic process from arginine, via agmatine"/>
    <property type="evidence" value="ECO:0007669"/>
    <property type="project" value="TreeGrafter"/>
</dbReference>
<sequence length="468" mass="51261">MMTTQRRHLIAGFALCSLLAAAPLSSLAQQAEADIPPQIMTRLSGLSAAQLDFLRGFQPLRVIPTREKLNQELDRRTPEQIEQFVSDMMMAVEAMAFRPGVDMAEIPLNPEASRFNSFKVVTPEILNEYLREPGPFSVHRYIHQWGGIPTFAGALVAADQADLIAGDVEVAIVGIPQSMSSGSRDARNAPEAVRSMHVLGTHDVYSMVDPLAVLNVVDYGDISVDRMSVHRGVQHVYERIMEISETGAVPFVVGGDHSLMYPTVKAVHDIDAGDPLTVVHFGANYNAEPTRAHLLSDRDAVYRLISEAVVDGSNVIQVGLRGSQATPQSFQWLREQGVKYHTMAEVERHGWDVVAERVIDEARSATDRVYISLDVSVLDPAQLTAAGRAAPGGLTVRELAPLLRRLCAETQIAGFEIMDLAPMLDLSYVSAMNANYMMNACLSGVAMRKMGLDDENYLDPLTVDHGQN</sequence>
<keyword evidence="2" id="KW-0378">Hydrolase</keyword>
<dbReference type="Pfam" id="PF00491">
    <property type="entry name" value="Arginase"/>
    <property type="match status" value="1"/>
</dbReference>
<dbReference type="InterPro" id="IPR006311">
    <property type="entry name" value="TAT_signal"/>
</dbReference>
<name>A0A0F9WJG5_9ZZZZ</name>
<organism evidence="3">
    <name type="scientific">marine sediment metagenome</name>
    <dbReference type="NCBI Taxonomy" id="412755"/>
    <lineage>
        <taxon>unclassified sequences</taxon>
        <taxon>metagenomes</taxon>
        <taxon>ecological metagenomes</taxon>
    </lineage>
</organism>
<dbReference type="PROSITE" id="PS51409">
    <property type="entry name" value="ARGINASE_2"/>
    <property type="match status" value="1"/>
</dbReference>
<proteinExistence type="predicted"/>
<dbReference type="GO" id="GO:0046872">
    <property type="term" value="F:metal ion binding"/>
    <property type="evidence" value="ECO:0007669"/>
    <property type="project" value="UniProtKB-KW"/>
</dbReference>
<dbReference type="GO" id="GO:0008783">
    <property type="term" value="F:agmatinase activity"/>
    <property type="evidence" value="ECO:0007669"/>
    <property type="project" value="TreeGrafter"/>
</dbReference>
<dbReference type="SUPFAM" id="SSF52768">
    <property type="entry name" value="Arginase/deacetylase"/>
    <property type="match status" value="1"/>
</dbReference>
<dbReference type="Gene3D" id="3.40.800.10">
    <property type="entry name" value="Ureohydrolase domain"/>
    <property type="match status" value="1"/>
</dbReference>
<comment type="caution">
    <text evidence="3">The sequence shown here is derived from an EMBL/GenBank/DDBJ whole genome shotgun (WGS) entry which is preliminary data.</text>
</comment>
<gene>
    <name evidence="3" type="ORF">LCGC14_0007200</name>
</gene>
<dbReference type="InterPro" id="IPR006035">
    <property type="entry name" value="Ureohydrolase"/>
</dbReference>
<keyword evidence="1" id="KW-0479">Metal-binding</keyword>
<dbReference type="EMBL" id="LAZR01000001">
    <property type="protein sequence ID" value="KKO12703.1"/>
    <property type="molecule type" value="Genomic_DNA"/>
</dbReference>
<dbReference type="CDD" id="cd09990">
    <property type="entry name" value="Agmatinase-like"/>
    <property type="match status" value="1"/>
</dbReference>
<dbReference type="PANTHER" id="PTHR11358:SF26">
    <property type="entry name" value="GUANIDINO ACID HYDROLASE, MITOCHONDRIAL"/>
    <property type="match status" value="1"/>
</dbReference>
<dbReference type="InterPro" id="IPR023696">
    <property type="entry name" value="Ureohydrolase_dom_sf"/>
</dbReference>
<dbReference type="AlphaFoldDB" id="A0A0F9WJG5"/>
<protein>
    <recommendedName>
        <fullName evidence="4">Arginase</fullName>
    </recommendedName>
</protein>